<evidence type="ECO:0000313" key="2">
    <source>
        <dbReference type="EMBL" id="GGW51279.1"/>
    </source>
</evidence>
<dbReference type="Gene3D" id="3.40.50.880">
    <property type="match status" value="1"/>
</dbReference>
<comment type="caution">
    <text evidence="2">The sequence shown here is derived from an EMBL/GenBank/DDBJ whole genome shotgun (WGS) entry which is preliminary data.</text>
</comment>
<evidence type="ECO:0000313" key="3">
    <source>
        <dbReference type="Proteomes" id="UP000634668"/>
    </source>
</evidence>
<evidence type="ECO:0000259" key="1">
    <source>
        <dbReference type="Pfam" id="PF06283"/>
    </source>
</evidence>
<protein>
    <recommendedName>
        <fullName evidence="1">ThuA-like domain-containing protein</fullName>
    </recommendedName>
</protein>
<sequence>MKGVPAKFRIVDELYRWEKDPEGTEIEVLAVGKGLETGAEYPVIWIVNHPTAKIIGNTLGHDDRAHNHKAYKTILNNSIDWVD</sequence>
<dbReference type="InterPro" id="IPR029010">
    <property type="entry name" value="ThuA-like"/>
</dbReference>
<dbReference type="Proteomes" id="UP000634668">
    <property type="component" value="Unassembled WGS sequence"/>
</dbReference>
<feature type="domain" description="ThuA-like" evidence="1">
    <location>
        <begin position="1"/>
        <end position="82"/>
    </location>
</feature>
<dbReference type="InterPro" id="IPR029062">
    <property type="entry name" value="Class_I_gatase-like"/>
</dbReference>
<name>A0A918MQI1_9FLAO</name>
<dbReference type="Pfam" id="PF06283">
    <property type="entry name" value="ThuA"/>
    <property type="match status" value="1"/>
</dbReference>
<reference evidence="2" key="1">
    <citation type="journal article" date="2014" name="Int. J. Syst. Evol. Microbiol.">
        <title>Complete genome sequence of Corynebacterium casei LMG S-19264T (=DSM 44701T), isolated from a smear-ripened cheese.</title>
        <authorList>
            <consortium name="US DOE Joint Genome Institute (JGI-PGF)"/>
            <person name="Walter F."/>
            <person name="Albersmeier A."/>
            <person name="Kalinowski J."/>
            <person name="Ruckert C."/>
        </authorList>
    </citation>
    <scope>NUCLEOTIDE SEQUENCE</scope>
    <source>
        <strain evidence="2">KCTC 12113</strain>
    </source>
</reference>
<reference evidence="2" key="2">
    <citation type="submission" date="2020-09" db="EMBL/GenBank/DDBJ databases">
        <authorList>
            <person name="Sun Q."/>
            <person name="Kim S."/>
        </authorList>
    </citation>
    <scope>NUCLEOTIDE SEQUENCE</scope>
    <source>
        <strain evidence="2">KCTC 12113</strain>
    </source>
</reference>
<proteinExistence type="predicted"/>
<dbReference type="AlphaFoldDB" id="A0A918MQI1"/>
<gene>
    <name evidence="2" type="ORF">GCM10007383_38490</name>
</gene>
<accession>A0A918MQI1</accession>
<organism evidence="2 3">
    <name type="scientific">Arenibacter certesii</name>
    <dbReference type="NCBI Taxonomy" id="228955"/>
    <lineage>
        <taxon>Bacteria</taxon>
        <taxon>Pseudomonadati</taxon>
        <taxon>Bacteroidota</taxon>
        <taxon>Flavobacteriia</taxon>
        <taxon>Flavobacteriales</taxon>
        <taxon>Flavobacteriaceae</taxon>
        <taxon>Arenibacter</taxon>
    </lineage>
</organism>
<keyword evidence="3" id="KW-1185">Reference proteome</keyword>
<dbReference type="EMBL" id="BMWP01000051">
    <property type="protein sequence ID" value="GGW51279.1"/>
    <property type="molecule type" value="Genomic_DNA"/>
</dbReference>
<dbReference type="SUPFAM" id="SSF52317">
    <property type="entry name" value="Class I glutamine amidotransferase-like"/>
    <property type="match status" value="1"/>
</dbReference>